<feature type="region of interest" description="Disordered" evidence="1">
    <location>
        <begin position="166"/>
        <end position="194"/>
    </location>
</feature>
<keyword evidence="2" id="KW-0812">Transmembrane</keyword>
<feature type="compositionally biased region" description="Polar residues" evidence="1">
    <location>
        <begin position="1"/>
        <end position="11"/>
    </location>
</feature>
<proteinExistence type="predicted"/>
<dbReference type="OrthoDB" id="3800054at2759"/>
<feature type="region of interest" description="Disordered" evidence="1">
    <location>
        <begin position="1"/>
        <end position="86"/>
    </location>
</feature>
<keyword evidence="2" id="KW-0472">Membrane</keyword>
<evidence type="ECO:0000256" key="2">
    <source>
        <dbReference type="SAM" id="Phobius"/>
    </source>
</evidence>
<dbReference type="AlphaFoldDB" id="A0A6A6R1Y5"/>
<feature type="compositionally biased region" description="Low complexity" evidence="1">
    <location>
        <begin position="20"/>
        <end position="44"/>
    </location>
</feature>
<feature type="compositionally biased region" description="Basic and acidic residues" evidence="1">
    <location>
        <begin position="176"/>
        <end position="186"/>
    </location>
</feature>
<evidence type="ECO:0000313" key="3">
    <source>
        <dbReference type="EMBL" id="KAF2498715.1"/>
    </source>
</evidence>
<gene>
    <name evidence="3" type="ORF">BU16DRAFT_558764</name>
</gene>
<feature type="compositionally biased region" description="Low complexity" evidence="1">
    <location>
        <begin position="270"/>
        <end position="292"/>
    </location>
</feature>
<keyword evidence="2" id="KW-1133">Transmembrane helix</keyword>
<feature type="compositionally biased region" description="Basic and acidic residues" evidence="1">
    <location>
        <begin position="337"/>
        <end position="352"/>
    </location>
</feature>
<sequence length="352" mass="37273">MDLTTIPTFSRSFPPFTGVSSTASVSTTTSRTSATSSRVPPSSTLVKSTSSAASQAKPTSNPPTPTPSPSTSSEPITQHSTSSHSPAKIAGSVIGASAAIAFLLGLLYLLHRKKRETQRRAATLPPSYNEEGIEASLAEKFQSGSPRSPLRNSIASVLPSYHEKAERVAGASAADNEVRVEEDPVPHLDGTPVRPTLEMATNPLGSIAELSATRSNVWGRCGEGGAEEDEGELDSPTLGRGVVEMGGMEGKDRKRDHVMSWSKYDAAGVARDAAARLSSPPAVPDSSVAVWSNMNAKPKEEGGEGVKDREDSGAKEMEEQSQEGAKDENENNGEEENPTKKVERREEKKTDS</sequence>
<keyword evidence="4" id="KW-1185">Reference proteome</keyword>
<feature type="region of interest" description="Disordered" evidence="1">
    <location>
        <begin position="223"/>
        <end position="255"/>
    </location>
</feature>
<dbReference type="Proteomes" id="UP000799750">
    <property type="component" value="Unassembled WGS sequence"/>
</dbReference>
<name>A0A6A6R1Y5_9PEZI</name>
<protein>
    <submittedName>
        <fullName evidence="3">Uncharacterized protein</fullName>
    </submittedName>
</protein>
<dbReference type="EMBL" id="MU004185">
    <property type="protein sequence ID" value="KAF2498715.1"/>
    <property type="molecule type" value="Genomic_DNA"/>
</dbReference>
<organism evidence="3 4">
    <name type="scientific">Lophium mytilinum</name>
    <dbReference type="NCBI Taxonomy" id="390894"/>
    <lineage>
        <taxon>Eukaryota</taxon>
        <taxon>Fungi</taxon>
        <taxon>Dikarya</taxon>
        <taxon>Ascomycota</taxon>
        <taxon>Pezizomycotina</taxon>
        <taxon>Dothideomycetes</taxon>
        <taxon>Pleosporomycetidae</taxon>
        <taxon>Mytilinidiales</taxon>
        <taxon>Mytilinidiaceae</taxon>
        <taxon>Lophium</taxon>
    </lineage>
</organism>
<evidence type="ECO:0000313" key="4">
    <source>
        <dbReference type="Proteomes" id="UP000799750"/>
    </source>
</evidence>
<feature type="compositionally biased region" description="Polar residues" evidence="1">
    <location>
        <begin position="45"/>
        <end position="57"/>
    </location>
</feature>
<evidence type="ECO:0000256" key="1">
    <source>
        <dbReference type="SAM" id="MobiDB-lite"/>
    </source>
</evidence>
<accession>A0A6A6R1Y5</accession>
<feature type="region of interest" description="Disordered" evidence="1">
    <location>
        <begin position="270"/>
        <end position="352"/>
    </location>
</feature>
<reference evidence="3" key="1">
    <citation type="journal article" date="2020" name="Stud. Mycol.">
        <title>101 Dothideomycetes genomes: a test case for predicting lifestyles and emergence of pathogens.</title>
        <authorList>
            <person name="Haridas S."/>
            <person name="Albert R."/>
            <person name="Binder M."/>
            <person name="Bloem J."/>
            <person name="Labutti K."/>
            <person name="Salamov A."/>
            <person name="Andreopoulos B."/>
            <person name="Baker S."/>
            <person name="Barry K."/>
            <person name="Bills G."/>
            <person name="Bluhm B."/>
            <person name="Cannon C."/>
            <person name="Castanera R."/>
            <person name="Culley D."/>
            <person name="Daum C."/>
            <person name="Ezra D."/>
            <person name="Gonzalez J."/>
            <person name="Henrissat B."/>
            <person name="Kuo A."/>
            <person name="Liang C."/>
            <person name="Lipzen A."/>
            <person name="Lutzoni F."/>
            <person name="Magnuson J."/>
            <person name="Mondo S."/>
            <person name="Nolan M."/>
            <person name="Ohm R."/>
            <person name="Pangilinan J."/>
            <person name="Park H.-J."/>
            <person name="Ramirez L."/>
            <person name="Alfaro M."/>
            <person name="Sun H."/>
            <person name="Tritt A."/>
            <person name="Yoshinaga Y."/>
            <person name="Zwiers L.-H."/>
            <person name="Turgeon B."/>
            <person name="Goodwin S."/>
            <person name="Spatafora J."/>
            <person name="Crous P."/>
            <person name="Grigoriev I."/>
        </authorList>
    </citation>
    <scope>NUCLEOTIDE SEQUENCE</scope>
    <source>
        <strain evidence="3">CBS 269.34</strain>
    </source>
</reference>
<feature type="compositionally biased region" description="Basic and acidic residues" evidence="1">
    <location>
        <begin position="297"/>
        <end position="329"/>
    </location>
</feature>
<feature type="transmembrane region" description="Helical" evidence="2">
    <location>
        <begin position="89"/>
        <end position="110"/>
    </location>
</feature>